<name>A0A7J8TUK7_9ROSI</name>
<comment type="caution">
    <text evidence="2">The sequence shown here is derived from an EMBL/GenBank/DDBJ whole genome shotgun (WGS) entry which is preliminary data.</text>
</comment>
<reference evidence="2 3" key="1">
    <citation type="journal article" date="2019" name="Genome Biol. Evol.">
        <title>Insights into the evolution of the New World diploid cottons (Gossypium, subgenus Houzingenia) based on genome sequencing.</title>
        <authorList>
            <person name="Grover C.E."/>
            <person name="Arick M.A. 2nd"/>
            <person name="Thrash A."/>
            <person name="Conover J.L."/>
            <person name="Sanders W.S."/>
            <person name="Peterson D.G."/>
            <person name="Frelichowski J.E."/>
            <person name="Scheffler J.A."/>
            <person name="Scheffler B.E."/>
            <person name="Wendel J.F."/>
        </authorList>
    </citation>
    <scope>NUCLEOTIDE SEQUENCE [LARGE SCALE GENOMIC DNA]</scope>
    <source>
        <strain evidence="2">57</strain>
        <tissue evidence="2">Leaf</tissue>
    </source>
</reference>
<organism evidence="2 3">
    <name type="scientific">Gossypium klotzschianum</name>
    <dbReference type="NCBI Taxonomy" id="34286"/>
    <lineage>
        <taxon>Eukaryota</taxon>
        <taxon>Viridiplantae</taxon>
        <taxon>Streptophyta</taxon>
        <taxon>Embryophyta</taxon>
        <taxon>Tracheophyta</taxon>
        <taxon>Spermatophyta</taxon>
        <taxon>Magnoliopsida</taxon>
        <taxon>eudicotyledons</taxon>
        <taxon>Gunneridae</taxon>
        <taxon>Pentapetalae</taxon>
        <taxon>rosids</taxon>
        <taxon>malvids</taxon>
        <taxon>Malvales</taxon>
        <taxon>Malvaceae</taxon>
        <taxon>Malvoideae</taxon>
        <taxon>Gossypium</taxon>
    </lineage>
</organism>
<keyword evidence="3" id="KW-1185">Reference proteome</keyword>
<feature type="region of interest" description="Disordered" evidence="1">
    <location>
        <begin position="23"/>
        <end position="80"/>
    </location>
</feature>
<evidence type="ECO:0000256" key="1">
    <source>
        <dbReference type="SAM" id="MobiDB-lite"/>
    </source>
</evidence>
<evidence type="ECO:0000313" key="2">
    <source>
        <dbReference type="EMBL" id="MBA0641823.1"/>
    </source>
</evidence>
<dbReference type="Proteomes" id="UP000593573">
    <property type="component" value="Unassembled WGS sequence"/>
</dbReference>
<sequence length="113" mass="12783">MPWFRIHDKLYLLSAEERQRQLRVQRERCGPLNPRRKDDDEDPSTRPRNSPSPSSAPITSFGPATVLTQSPDPAIQPTIPTTQPFQMMLGWSQWPGSSSFSVMPSGLSMYRPA</sequence>
<dbReference type="AlphaFoldDB" id="A0A7J8TUK7"/>
<feature type="compositionally biased region" description="Low complexity" evidence="1">
    <location>
        <begin position="46"/>
        <end position="57"/>
    </location>
</feature>
<feature type="non-terminal residue" evidence="2">
    <location>
        <position position="113"/>
    </location>
</feature>
<protein>
    <submittedName>
        <fullName evidence="2">Uncharacterized protein</fullName>
    </submittedName>
</protein>
<gene>
    <name evidence="2" type="ORF">Goklo_026321</name>
</gene>
<dbReference type="EMBL" id="JABFAB010000002">
    <property type="protein sequence ID" value="MBA0641823.1"/>
    <property type="molecule type" value="Genomic_DNA"/>
</dbReference>
<accession>A0A7J8TUK7</accession>
<evidence type="ECO:0000313" key="3">
    <source>
        <dbReference type="Proteomes" id="UP000593573"/>
    </source>
</evidence>
<proteinExistence type="predicted"/>